<keyword evidence="2 8" id="KW-0732">Signal</keyword>
<dbReference type="PROSITE" id="PS01186">
    <property type="entry name" value="EGF_2"/>
    <property type="match status" value="2"/>
</dbReference>
<dbReference type="PANTHER" id="PTHR24039">
    <property type="entry name" value="FIBRILLIN-RELATED"/>
    <property type="match status" value="1"/>
</dbReference>
<dbReference type="SMART" id="SM00179">
    <property type="entry name" value="EGF_CA"/>
    <property type="match status" value="4"/>
</dbReference>
<keyword evidence="3" id="KW-0677">Repeat</keyword>
<feature type="domain" description="EGF-like" evidence="9">
    <location>
        <begin position="242"/>
        <end position="278"/>
    </location>
</feature>
<organism evidence="11">
    <name type="scientific">Oikopleura dioica</name>
    <name type="common">Tunicate</name>
    <dbReference type="NCBI Taxonomy" id="34765"/>
    <lineage>
        <taxon>Eukaryota</taxon>
        <taxon>Metazoa</taxon>
        <taxon>Chordata</taxon>
        <taxon>Tunicata</taxon>
        <taxon>Appendicularia</taxon>
        <taxon>Copelata</taxon>
        <taxon>Oikopleuridae</taxon>
        <taxon>Oikopleura</taxon>
    </lineage>
</organism>
<dbReference type="EMBL" id="FN654288">
    <property type="protein sequence ID" value="CBY30942.1"/>
    <property type="molecule type" value="Genomic_DNA"/>
</dbReference>
<comment type="caution">
    <text evidence="6">Lacks conserved residue(s) required for the propagation of feature annotation.</text>
</comment>
<dbReference type="InParanoid" id="E4XR48"/>
<evidence type="ECO:0000259" key="10">
    <source>
        <dbReference type="PROSITE" id="PS50923"/>
    </source>
</evidence>
<sequence>MARALLFLLGATSVLSSFDFDPTPPNNYTASTKGCPCFFDQKKTTECPCCVNENACPCSWPYDDRCGDCNTGNGCLPEPINEDTLSDRGCTCQEDDIFGLEKGSCACCTPYSHSGKHICPCAFPYHHMCVECSDAHVCENHAEAVLYKELYPLYFKPVQAAESLMISDEKISSGSNICHEIPHKIDNGFTICDKIPKKGKACVFFCDEGFKRIGNYRKTECICSELGCNWNDEPSYEIPFCVVDPCAQNPCENDAVCTSENTDFSCSCKSGFVGDRCEVALMSDFVGGLFDDEDVEAISASSEAPEFRGGATAQVEYEEEKEEEAAENALSVSRFARRKKFGKNKDRNTCPSLDGGMNGGLRCTKGFKKSSTCHLICDEGFAPSNTKFAKPRCICNSNRCSWDRSSSFKLAKCSAWPKAEGSNVDDAIINGSENSQRMLVQQTKCPQLVKPANGNLRCTEDNKDGSRCQFLCKKGFNVSKARFARCACEDGKCIWNQEDFYVEPFCEDKDECALDSHNCADDKTCVNKPGSFVCVESDSQVLRRCDSNPCGRAGECSITAAGYKCECKSGFKFAQGTCMDVDECQAGIDKCFSKAICENFEGGYSCRCPSGYGDGLKECLESK</sequence>
<evidence type="ECO:0000256" key="2">
    <source>
        <dbReference type="ARBA" id="ARBA00022729"/>
    </source>
</evidence>
<dbReference type="Pfam" id="PF07645">
    <property type="entry name" value="EGF_CA"/>
    <property type="match status" value="2"/>
</dbReference>
<dbReference type="PROSITE" id="PS50923">
    <property type="entry name" value="SUSHI"/>
    <property type="match status" value="1"/>
</dbReference>
<evidence type="ECO:0000259" key="9">
    <source>
        <dbReference type="PROSITE" id="PS50026"/>
    </source>
</evidence>
<dbReference type="InterPro" id="IPR018097">
    <property type="entry name" value="EGF_Ca-bd_CS"/>
</dbReference>
<evidence type="ECO:0000256" key="7">
    <source>
        <dbReference type="PROSITE-ProRule" id="PRU00302"/>
    </source>
</evidence>
<evidence type="ECO:0000256" key="8">
    <source>
        <dbReference type="SAM" id="SignalP"/>
    </source>
</evidence>
<feature type="signal peptide" evidence="8">
    <location>
        <begin position="1"/>
        <end position="16"/>
    </location>
</feature>
<dbReference type="AlphaFoldDB" id="E4XR48"/>
<evidence type="ECO:0008006" key="14">
    <source>
        <dbReference type="Google" id="ProtNLM"/>
    </source>
</evidence>
<dbReference type="InterPro" id="IPR000152">
    <property type="entry name" value="EGF-type_Asp/Asn_hydroxyl_site"/>
</dbReference>
<evidence type="ECO:0000313" key="13">
    <source>
        <dbReference type="Proteomes" id="UP000001307"/>
    </source>
</evidence>
<dbReference type="SUPFAM" id="SSF57196">
    <property type="entry name" value="EGF/Laminin"/>
    <property type="match status" value="3"/>
</dbReference>
<dbReference type="InterPro" id="IPR000436">
    <property type="entry name" value="Sushi_SCR_CCP_dom"/>
</dbReference>
<dbReference type="Gene3D" id="2.10.25.10">
    <property type="entry name" value="Laminin"/>
    <property type="match status" value="4"/>
</dbReference>
<keyword evidence="1 6" id="KW-0245">EGF-like domain</keyword>
<name>E4XR48_OIKDI</name>
<reference evidence="11" key="1">
    <citation type="journal article" date="2010" name="Science">
        <title>Plasticity of animal genome architecture unmasked by rapid evolution of a pelagic tunicate.</title>
        <authorList>
            <person name="Denoeud F."/>
            <person name="Henriet S."/>
            <person name="Mungpakdee S."/>
            <person name="Aury J.M."/>
            <person name="Da Silva C."/>
            <person name="Brinkmann H."/>
            <person name="Mikhaleva J."/>
            <person name="Olsen L.C."/>
            <person name="Jubin C."/>
            <person name="Canestro C."/>
            <person name="Bouquet J.M."/>
            <person name="Danks G."/>
            <person name="Poulain J."/>
            <person name="Campsteijn C."/>
            <person name="Adamski M."/>
            <person name="Cross I."/>
            <person name="Yadetie F."/>
            <person name="Muffato M."/>
            <person name="Louis A."/>
            <person name="Butcher S."/>
            <person name="Tsagkogeorga G."/>
            <person name="Konrad A."/>
            <person name="Singh S."/>
            <person name="Jensen M.F."/>
            <person name="Cong E.H."/>
            <person name="Eikeseth-Otteraa H."/>
            <person name="Noel B."/>
            <person name="Anthouard V."/>
            <person name="Porcel B.M."/>
            <person name="Kachouri-Lafond R."/>
            <person name="Nishino A."/>
            <person name="Ugolini M."/>
            <person name="Chourrout P."/>
            <person name="Nishida H."/>
            <person name="Aasland R."/>
            <person name="Huzurbazar S."/>
            <person name="Westhof E."/>
            <person name="Delsuc F."/>
            <person name="Lehrach H."/>
            <person name="Reinhardt R."/>
            <person name="Weissenbach J."/>
            <person name="Roy S.W."/>
            <person name="Artiguenave F."/>
            <person name="Postlethwait J.H."/>
            <person name="Manak J.R."/>
            <person name="Thompson E.M."/>
            <person name="Jaillon O."/>
            <person name="Du Pasquier L."/>
            <person name="Boudinot P."/>
            <person name="Liberles D.A."/>
            <person name="Volff J.N."/>
            <person name="Philippe H."/>
            <person name="Lenhard B."/>
            <person name="Roest Crollius H."/>
            <person name="Wincker P."/>
            <person name="Chourrout D."/>
        </authorList>
    </citation>
    <scope>NUCLEOTIDE SEQUENCE [LARGE SCALE GENOMIC DNA]</scope>
</reference>
<evidence type="ECO:0000256" key="4">
    <source>
        <dbReference type="ARBA" id="ARBA00023157"/>
    </source>
</evidence>
<keyword evidence="4 6" id="KW-1015">Disulfide bond</keyword>
<feature type="domain" description="EGF-like" evidence="9">
    <location>
        <begin position="580"/>
        <end position="620"/>
    </location>
</feature>
<evidence type="ECO:0000256" key="6">
    <source>
        <dbReference type="PROSITE-ProRule" id="PRU00076"/>
    </source>
</evidence>
<dbReference type="EMBL" id="FN653112">
    <property type="protein sequence ID" value="CBY12284.1"/>
    <property type="molecule type" value="Genomic_DNA"/>
</dbReference>
<dbReference type="PROSITE" id="PS00010">
    <property type="entry name" value="ASX_HYDROXYL"/>
    <property type="match status" value="1"/>
</dbReference>
<evidence type="ECO:0000313" key="11">
    <source>
        <dbReference type="EMBL" id="CBY12284.1"/>
    </source>
</evidence>
<dbReference type="SMART" id="SM00032">
    <property type="entry name" value="CCP"/>
    <property type="match status" value="3"/>
</dbReference>
<dbReference type="SUPFAM" id="SSF57535">
    <property type="entry name" value="Complement control module/SCR domain"/>
    <property type="match status" value="1"/>
</dbReference>
<dbReference type="InterPro" id="IPR001881">
    <property type="entry name" value="EGF-like_Ca-bd_dom"/>
</dbReference>
<dbReference type="InterPro" id="IPR000742">
    <property type="entry name" value="EGF"/>
</dbReference>
<feature type="chain" id="PRO_5007654023" description="EGF-like domain-containing protein" evidence="8">
    <location>
        <begin position="17"/>
        <end position="623"/>
    </location>
</feature>
<dbReference type="GO" id="GO:0005509">
    <property type="term" value="F:calcium ion binding"/>
    <property type="evidence" value="ECO:0007669"/>
    <property type="project" value="InterPro"/>
</dbReference>
<dbReference type="FunFam" id="2.10.25.10:FF:000038">
    <property type="entry name" value="Fibrillin 2"/>
    <property type="match status" value="1"/>
</dbReference>
<dbReference type="InterPro" id="IPR049883">
    <property type="entry name" value="NOTCH1_EGF-like"/>
</dbReference>
<feature type="disulfide bond" evidence="6">
    <location>
        <begin position="268"/>
        <end position="277"/>
    </location>
</feature>
<dbReference type="SMART" id="SM00181">
    <property type="entry name" value="EGF"/>
    <property type="match status" value="3"/>
</dbReference>
<dbReference type="FunFam" id="2.10.25.10:FF:000321">
    <property type="entry name" value="Protein delta homolog 1"/>
    <property type="match status" value="1"/>
</dbReference>
<dbReference type="Gene3D" id="2.10.70.10">
    <property type="entry name" value="Complement Module, domain 1"/>
    <property type="match status" value="1"/>
</dbReference>
<evidence type="ECO:0000256" key="5">
    <source>
        <dbReference type="ARBA" id="ARBA00023180"/>
    </source>
</evidence>
<dbReference type="OrthoDB" id="19903at2759"/>
<dbReference type="PROSITE" id="PS01187">
    <property type="entry name" value="EGF_CA"/>
    <property type="match status" value="1"/>
</dbReference>
<dbReference type="Proteomes" id="UP000001307">
    <property type="component" value="Unassembled WGS sequence"/>
</dbReference>
<keyword evidence="7" id="KW-0768">Sushi</keyword>
<evidence type="ECO:0000256" key="1">
    <source>
        <dbReference type="ARBA" id="ARBA00022536"/>
    </source>
</evidence>
<feature type="domain" description="Sushi" evidence="10">
    <location>
        <begin position="443"/>
        <end position="508"/>
    </location>
</feature>
<dbReference type="Pfam" id="PF00008">
    <property type="entry name" value="EGF"/>
    <property type="match status" value="1"/>
</dbReference>
<dbReference type="PROSITE" id="PS50026">
    <property type="entry name" value="EGF_3"/>
    <property type="match status" value="3"/>
</dbReference>
<proteinExistence type="predicted"/>
<evidence type="ECO:0000256" key="3">
    <source>
        <dbReference type="ARBA" id="ARBA00022737"/>
    </source>
</evidence>
<gene>
    <name evidence="11" type="ORF">GSOID_T00018163001</name>
    <name evidence="12" type="ORF">GSOID_T00018889001</name>
</gene>
<accession>E4XR48</accession>
<dbReference type="CDD" id="cd00054">
    <property type="entry name" value="EGF_CA"/>
    <property type="match status" value="2"/>
</dbReference>
<keyword evidence="5" id="KW-0325">Glycoprotein</keyword>
<protein>
    <recommendedName>
        <fullName evidence="14">EGF-like domain-containing protein</fullName>
    </recommendedName>
</protein>
<dbReference type="InterPro" id="IPR035976">
    <property type="entry name" value="Sushi/SCR/CCP_sf"/>
</dbReference>
<dbReference type="Proteomes" id="UP000011014">
    <property type="component" value="Unassembled WGS sequence"/>
</dbReference>
<evidence type="ECO:0000313" key="12">
    <source>
        <dbReference type="EMBL" id="CBY30942.1"/>
    </source>
</evidence>
<keyword evidence="13" id="KW-1185">Reference proteome</keyword>
<feature type="domain" description="EGF-like" evidence="9">
    <location>
        <begin position="541"/>
        <end position="577"/>
    </location>
</feature>
<dbReference type="PROSITE" id="PS00022">
    <property type="entry name" value="EGF_1"/>
    <property type="match status" value="1"/>
</dbReference>